<evidence type="ECO:0008006" key="4">
    <source>
        <dbReference type="Google" id="ProtNLM"/>
    </source>
</evidence>
<feature type="region of interest" description="Disordered" evidence="1">
    <location>
        <begin position="76"/>
        <end position="125"/>
    </location>
</feature>
<evidence type="ECO:0000313" key="3">
    <source>
        <dbReference type="Proteomes" id="UP000241890"/>
    </source>
</evidence>
<feature type="region of interest" description="Disordered" evidence="1">
    <location>
        <begin position="326"/>
        <end position="355"/>
    </location>
</feature>
<name>A0A2R5GRR2_9STRA</name>
<dbReference type="Gene3D" id="1.20.272.10">
    <property type="match status" value="1"/>
</dbReference>
<proteinExistence type="predicted"/>
<accession>A0A2R5GRR2</accession>
<organism evidence="2 3">
    <name type="scientific">Hondaea fermentalgiana</name>
    <dbReference type="NCBI Taxonomy" id="2315210"/>
    <lineage>
        <taxon>Eukaryota</taxon>
        <taxon>Sar</taxon>
        <taxon>Stramenopiles</taxon>
        <taxon>Bigyra</taxon>
        <taxon>Labyrinthulomycetes</taxon>
        <taxon>Thraustochytrida</taxon>
        <taxon>Thraustochytriidae</taxon>
        <taxon>Hondaea</taxon>
    </lineage>
</organism>
<reference evidence="2 3" key="1">
    <citation type="submission" date="2017-12" db="EMBL/GenBank/DDBJ databases">
        <title>Sequencing, de novo assembly and annotation of complete genome of a new Thraustochytrid species, strain FCC1311.</title>
        <authorList>
            <person name="Sedici K."/>
            <person name="Godart F."/>
            <person name="Aiese Cigliano R."/>
            <person name="Sanseverino W."/>
            <person name="Barakat M."/>
            <person name="Ortet P."/>
            <person name="Marechal E."/>
            <person name="Cagnac O."/>
            <person name="Amato A."/>
        </authorList>
    </citation>
    <scope>NUCLEOTIDE SEQUENCE [LARGE SCALE GENOMIC DNA]</scope>
</reference>
<feature type="compositionally biased region" description="Basic and acidic residues" evidence="1">
    <location>
        <begin position="25"/>
        <end position="50"/>
    </location>
</feature>
<gene>
    <name evidence="2" type="ORF">FCC1311_095092</name>
</gene>
<dbReference type="EMBL" id="BEYU01000150">
    <property type="protein sequence ID" value="GBG33285.1"/>
    <property type="molecule type" value="Genomic_DNA"/>
</dbReference>
<feature type="compositionally biased region" description="Acidic residues" evidence="1">
    <location>
        <begin position="329"/>
        <end position="341"/>
    </location>
</feature>
<dbReference type="InParanoid" id="A0A2R5GRR2"/>
<keyword evidence="3" id="KW-1185">Reference proteome</keyword>
<comment type="caution">
    <text evidence="2">The sequence shown here is derived from an EMBL/GenBank/DDBJ whole genome shotgun (WGS) entry which is preliminary data.</text>
</comment>
<dbReference type="AlphaFoldDB" id="A0A2R5GRR2"/>
<evidence type="ECO:0000256" key="1">
    <source>
        <dbReference type="SAM" id="MobiDB-lite"/>
    </source>
</evidence>
<feature type="compositionally biased region" description="Basic and acidic residues" evidence="1">
    <location>
        <begin position="76"/>
        <end position="85"/>
    </location>
</feature>
<feature type="region of interest" description="Disordered" evidence="1">
    <location>
        <begin position="1"/>
        <end position="59"/>
    </location>
</feature>
<sequence length="542" mass="60179">MERFLVGATPKRKRALESARGAGTPDKKNKGNQERRRQQQHPHKEDEKEMTSPASGFVSCPLCGEDLVRSTAQMHVDRCEGKQEPTMRPLTPGEPVDLSQDDPSETPKPESPRKVKPARLSADKPGARNAMDMMMRSAALRPRLEAFRYGGCWTARAGDPKLCSDAVVLFKKTSIGGGDFRGSRVALEMEKANDSAVESDKKAMLVGAVGAGLFCEQDGDLRARWKRGERCSQFSVGVLKSLLQKSVRRKLSSAAVFCATELLMVDEGSFFRRMPVIIVEDSILHSGFSDLVWLMLAQNAGVALESKHYLRCLEIVREVSSSPIKDPVDWGEDGENDDADEFTQGSAAIGSRGPPSVETLLGRADALTDAQEATVIRSILCRASFGGMKGDMLMLRRVAARWVTRFKYAPGRWIPALDRLHAEATRTSTPLRKTTLPIAGIDFHASPWVLEKVAAKVSDWDDDAARSAMWYLHSSMNGRRNLGAENFAELRDPRLLARETAANVRRSQEVRDKRRELAQIWSRMQPHVRAACEQFVKSKMLV</sequence>
<evidence type="ECO:0000313" key="2">
    <source>
        <dbReference type="EMBL" id="GBG33285.1"/>
    </source>
</evidence>
<dbReference type="Proteomes" id="UP000241890">
    <property type="component" value="Unassembled WGS sequence"/>
</dbReference>
<protein>
    <recommendedName>
        <fullName evidence="4">UBZ4-type domain-containing protein</fullName>
    </recommendedName>
</protein>
<dbReference type="OrthoDB" id="47990at2759"/>